<name>A0A517QNY1_9PLAN</name>
<keyword evidence="3" id="KW-1185">Reference proteome</keyword>
<dbReference type="GO" id="GO:0008408">
    <property type="term" value="F:3'-5' exonuclease activity"/>
    <property type="evidence" value="ECO:0007669"/>
    <property type="project" value="InterPro"/>
</dbReference>
<dbReference type="Proteomes" id="UP000315724">
    <property type="component" value="Chromosome"/>
</dbReference>
<dbReference type="RefSeq" id="WP_145199491.1">
    <property type="nucleotide sequence ID" value="NZ_CP036267.1"/>
</dbReference>
<dbReference type="KEGG" id="tpol:Mal48_25890"/>
<feature type="domain" description="AAA+ ATPase" evidence="1">
    <location>
        <begin position="24"/>
        <end position="179"/>
    </location>
</feature>
<dbReference type="EMBL" id="CP036267">
    <property type="protein sequence ID" value="QDT33336.1"/>
    <property type="molecule type" value="Genomic_DNA"/>
</dbReference>
<dbReference type="InterPro" id="IPR003593">
    <property type="entry name" value="AAA+_ATPase"/>
</dbReference>
<dbReference type="PANTHER" id="PTHR11669">
    <property type="entry name" value="REPLICATION FACTOR C / DNA POLYMERASE III GAMMA-TAU SUBUNIT"/>
    <property type="match status" value="1"/>
</dbReference>
<dbReference type="InterPro" id="IPR050238">
    <property type="entry name" value="DNA_Rep/Repair_Clamp_Loader"/>
</dbReference>
<dbReference type="GO" id="GO:0003887">
    <property type="term" value="F:DNA-directed DNA polymerase activity"/>
    <property type="evidence" value="ECO:0007669"/>
    <property type="project" value="UniProtKB-EC"/>
</dbReference>
<dbReference type="OrthoDB" id="9810148at2"/>
<dbReference type="EC" id="2.7.7.7" evidence="2"/>
<dbReference type="CDD" id="cd00009">
    <property type="entry name" value="AAA"/>
    <property type="match status" value="1"/>
</dbReference>
<dbReference type="GO" id="GO:0006261">
    <property type="term" value="P:DNA-templated DNA replication"/>
    <property type="evidence" value="ECO:0007669"/>
    <property type="project" value="TreeGrafter"/>
</dbReference>
<dbReference type="PANTHER" id="PTHR11669:SF8">
    <property type="entry name" value="DNA POLYMERASE III SUBUNIT DELTA"/>
    <property type="match status" value="1"/>
</dbReference>
<dbReference type="AlphaFoldDB" id="A0A517QNY1"/>
<dbReference type="InterPro" id="IPR004622">
    <property type="entry name" value="DNA_pol_HolB"/>
</dbReference>
<reference evidence="2 3" key="1">
    <citation type="submission" date="2019-02" db="EMBL/GenBank/DDBJ databases">
        <title>Deep-cultivation of Planctomycetes and their phenomic and genomic characterization uncovers novel biology.</title>
        <authorList>
            <person name="Wiegand S."/>
            <person name="Jogler M."/>
            <person name="Boedeker C."/>
            <person name="Pinto D."/>
            <person name="Vollmers J."/>
            <person name="Rivas-Marin E."/>
            <person name="Kohn T."/>
            <person name="Peeters S.H."/>
            <person name="Heuer A."/>
            <person name="Rast P."/>
            <person name="Oberbeckmann S."/>
            <person name="Bunk B."/>
            <person name="Jeske O."/>
            <person name="Meyerdierks A."/>
            <person name="Storesund J.E."/>
            <person name="Kallscheuer N."/>
            <person name="Luecker S."/>
            <person name="Lage O.M."/>
            <person name="Pohl T."/>
            <person name="Merkel B.J."/>
            <person name="Hornburger P."/>
            <person name="Mueller R.-W."/>
            <person name="Bruemmer F."/>
            <person name="Labrenz M."/>
            <person name="Spormann A.M."/>
            <person name="Op den Camp H."/>
            <person name="Overmann J."/>
            <person name="Amann R."/>
            <person name="Jetten M.S.M."/>
            <person name="Mascher T."/>
            <person name="Medema M.H."/>
            <person name="Devos D.P."/>
            <person name="Kaster A.-K."/>
            <person name="Ovreas L."/>
            <person name="Rohde M."/>
            <person name="Galperin M.Y."/>
            <person name="Jogler C."/>
        </authorList>
    </citation>
    <scope>NUCLEOTIDE SEQUENCE [LARGE SCALE GENOMIC DNA]</scope>
    <source>
        <strain evidence="2 3">Mal48</strain>
    </source>
</reference>
<protein>
    <submittedName>
        <fullName evidence="2">DNA polymerase III subunit tau</fullName>
        <ecNumber evidence="2">2.7.7.7</ecNumber>
    </submittedName>
</protein>
<dbReference type="NCBIfam" id="TIGR00678">
    <property type="entry name" value="holB"/>
    <property type="match status" value="1"/>
</dbReference>
<dbReference type="Pfam" id="PF13177">
    <property type="entry name" value="DNA_pol3_delta2"/>
    <property type="match status" value="1"/>
</dbReference>
<evidence type="ECO:0000313" key="2">
    <source>
        <dbReference type="EMBL" id="QDT33336.1"/>
    </source>
</evidence>
<dbReference type="InterPro" id="IPR027417">
    <property type="entry name" value="P-loop_NTPase"/>
</dbReference>
<dbReference type="SUPFAM" id="SSF52540">
    <property type="entry name" value="P-loop containing nucleoside triphosphate hydrolases"/>
    <property type="match status" value="1"/>
</dbReference>
<accession>A0A517QNY1</accession>
<dbReference type="Gene3D" id="3.40.50.300">
    <property type="entry name" value="P-loop containing nucleotide triphosphate hydrolases"/>
    <property type="match status" value="1"/>
</dbReference>
<sequence>MWESLRGHQAQIEMFRRAIQRSRTAHAYLFVGPSGIGKKLFAHNMAQALFCERCPDADFNACGECSSCKQIQAGTHPDLLTIGCPEGKRELPIELLIGSREQRGRTGLCHELALRPMSASRRIAIIDDAETMNEASANSLLKTLEEPPPGVILFLIAPDTDPILPTIRSRCQTVRFSTLSEQDIEELLIENGDVQNEAQAKSVSQFAEGNLTTARQLLDSGLLQLKATVENCLKEFPINSLRSVKAINAVFEEIGGDTSQQRQNMRWANQFCIDFLRRTLRETADPTASDKLALMMDRCFEAEQHLKQTMSIPLCLDSLFDDLARISRTPVPV</sequence>
<keyword evidence="2" id="KW-0548">Nucleotidyltransferase</keyword>
<organism evidence="2 3">
    <name type="scientific">Thalassoglobus polymorphus</name>
    <dbReference type="NCBI Taxonomy" id="2527994"/>
    <lineage>
        <taxon>Bacteria</taxon>
        <taxon>Pseudomonadati</taxon>
        <taxon>Planctomycetota</taxon>
        <taxon>Planctomycetia</taxon>
        <taxon>Planctomycetales</taxon>
        <taxon>Planctomycetaceae</taxon>
        <taxon>Thalassoglobus</taxon>
    </lineage>
</organism>
<proteinExistence type="predicted"/>
<keyword evidence="2" id="KW-0808">Transferase</keyword>
<gene>
    <name evidence="2" type="primary">dnaX_1</name>
    <name evidence="2" type="ORF">Mal48_25890</name>
</gene>
<dbReference type="SMART" id="SM00382">
    <property type="entry name" value="AAA"/>
    <property type="match status" value="1"/>
</dbReference>
<evidence type="ECO:0000259" key="1">
    <source>
        <dbReference type="SMART" id="SM00382"/>
    </source>
</evidence>
<evidence type="ECO:0000313" key="3">
    <source>
        <dbReference type="Proteomes" id="UP000315724"/>
    </source>
</evidence>